<dbReference type="NCBIfam" id="TIGR00278">
    <property type="entry name" value="membrane protein insertion efficiency factor YidD"/>
    <property type="match status" value="1"/>
</dbReference>
<name>A0ABV3Z1C8_9PROT</name>
<protein>
    <recommendedName>
        <fullName evidence="1">Putative membrane protein insertion efficiency factor</fullName>
    </recommendedName>
</protein>
<dbReference type="EMBL" id="JBEHZE010000001">
    <property type="protein sequence ID" value="MEX6632591.1"/>
    <property type="molecule type" value="Genomic_DNA"/>
</dbReference>
<comment type="subcellular location">
    <subcellularLocation>
        <location evidence="1">Cell membrane</location>
        <topology evidence="1">Peripheral membrane protein</topology>
        <orientation evidence="1">Cytoplasmic side</orientation>
    </subcellularLocation>
</comment>
<dbReference type="PANTHER" id="PTHR33383">
    <property type="entry name" value="MEMBRANE PROTEIN INSERTION EFFICIENCY FACTOR-RELATED"/>
    <property type="match status" value="1"/>
</dbReference>
<dbReference type="PANTHER" id="PTHR33383:SF1">
    <property type="entry name" value="MEMBRANE PROTEIN INSERTION EFFICIENCY FACTOR-RELATED"/>
    <property type="match status" value="1"/>
</dbReference>
<dbReference type="HAMAP" id="MF_00386">
    <property type="entry name" value="UPF0161_YidD"/>
    <property type="match status" value="1"/>
</dbReference>
<keyword evidence="1" id="KW-1003">Cell membrane</keyword>
<comment type="function">
    <text evidence="1">Could be involved in insertion of integral membrane proteins into the membrane.</text>
</comment>
<keyword evidence="3" id="KW-1185">Reference proteome</keyword>
<evidence type="ECO:0000313" key="2">
    <source>
        <dbReference type="EMBL" id="MEX6632591.1"/>
    </source>
</evidence>
<sequence length="127" mass="14228">MSSSPSSQQHVPPSRAAGGIAAKIAQSVIWVYRRSLSPVLYFFGARCRHEPSCSQYASEAFARHRLGRAFWLSFSRLLRCHPFGSSGYDPVPSETPAAGWRFWRLGDWSWTPRNGAASTRHDADQTE</sequence>
<dbReference type="Pfam" id="PF01809">
    <property type="entry name" value="YidD"/>
    <property type="match status" value="1"/>
</dbReference>
<organism evidence="2 3">
    <name type="scientific">Hyphococcus lacteus</name>
    <dbReference type="NCBI Taxonomy" id="3143536"/>
    <lineage>
        <taxon>Bacteria</taxon>
        <taxon>Pseudomonadati</taxon>
        <taxon>Pseudomonadota</taxon>
        <taxon>Alphaproteobacteria</taxon>
        <taxon>Parvularculales</taxon>
        <taxon>Parvularculaceae</taxon>
        <taxon>Hyphococcus</taxon>
    </lineage>
</organism>
<keyword evidence="1" id="KW-0472">Membrane</keyword>
<dbReference type="SMART" id="SM01234">
    <property type="entry name" value="Haemolytic"/>
    <property type="match status" value="1"/>
</dbReference>
<dbReference type="InterPro" id="IPR002696">
    <property type="entry name" value="Membr_insert_effic_factor_YidD"/>
</dbReference>
<proteinExistence type="inferred from homology"/>
<evidence type="ECO:0000313" key="3">
    <source>
        <dbReference type="Proteomes" id="UP001560685"/>
    </source>
</evidence>
<dbReference type="RefSeq" id="WP_369312513.1">
    <property type="nucleotide sequence ID" value="NZ_JBEHZE010000001.1"/>
</dbReference>
<evidence type="ECO:0000256" key="1">
    <source>
        <dbReference type="HAMAP-Rule" id="MF_00386"/>
    </source>
</evidence>
<comment type="similarity">
    <text evidence="1">Belongs to the UPF0161 family.</text>
</comment>
<accession>A0ABV3Z1C8</accession>
<gene>
    <name evidence="2" type="primary">yidD</name>
    <name evidence="2" type="ORF">ABFZ84_03435</name>
</gene>
<comment type="caution">
    <text evidence="2">The sequence shown here is derived from an EMBL/GenBank/DDBJ whole genome shotgun (WGS) entry which is preliminary data.</text>
</comment>
<dbReference type="Proteomes" id="UP001560685">
    <property type="component" value="Unassembled WGS sequence"/>
</dbReference>
<reference evidence="2 3" key="1">
    <citation type="submission" date="2024-05" db="EMBL/GenBank/DDBJ databases">
        <title>Three bacterial strains, DH-69, EH-24, and ECK-19 isolated from coastal sediments.</title>
        <authorList>
            <person name="Ye Y.-Q."/>
            <person name="Du Z.-J."/>
        </authorList>
    </citation>
    <scope>NUCLEOTIDE SEQUENCE [LARGE SCALE GENOMIC DNA]</scope>
    <source>
        <strain evidence="2 3">ECK-19</strain>
    </source>
</reference>